<dbReference type="PANTHER" id="PTHR46890:SF1">
    <property type="entry name" value="REVERSE TRANSCRIPTASE DOMAIN-CONTAINING PROTEIN"/>
    <property type="match status" value="1"/>
</dbReference>
<dbReference type="AlphaFoldDB" id="A0A5B6VFZ8"/>
<evidence type="ECO:0000313" key="2">
    <source>
        <dbReference type="Proteomes" id="UP000325315"/>
    </source>
</evidence>
<keyword evidence="2" id="KW-1185">Reference proteome</keyword>
<organism evidence="1 2">
    <name type="scientific">Gossypium australe</name>
    <dbReference type="NCBI Taxonomy" id="47621"/>
    <lineage>
        <taxon>Eukaryota</taxon>
        <taxon>Viridiplantae</taxon>
        <taxon>Streptophyta</taxon>
        <taxon>Embryophyta</taxon>
        <taxon>Tracheophyta</taxon>
        <taxon>Spermatophyta</taxon>
        <taxon>Magnoliopsida</taxon>
        <taxon>eudicotyledons</taxon>
        <taxon>Gunneridae</taxon>
        <taxon>Pentapetalae</taxon>
        <taxon>rosids</taxon>
        <taxon>malvids</taxon>
        <taxon>Malvales</taxon>
        <taxon>Malvaceae</taxon>
        <taxon>Malvoideae</taxon>
        <taxon>Gossypium</taxon>
    </lineage>
</organism>
<sequence>MSNFRPNSLCRFIYNIISKVLTNRLKEVLPMCISQNQSTFVLSWMIHDNVIIAHELVHYLRSSKNGPNKGCVVKLDMSKA</sequence>
<proteinExistence type="predicted"/>
<dbReference type="PANTHER" id="PTHR46890">
    <property type="entry name" value="NON-LTR RETROLELEMENT REVERSE TRANSCRIPTASE-LIKE PROTEIN-RELATED"/>
    <property type="match status" value="1"/>
</dbReference>
<reference evidence="1" key="1">
    <citation type="submission" date="2019-08" db="EMBL/GenBank/DDBJ databases">
        <authorList>
            <person name="Liu F."/>
        </authorList>
    </citation>
    <scope>NUCLEOTIDE SEQUENCE [LARGE SCALE GENOMIC DNA]</scope>
    <source>
        <strain evidence="1">PA1801</strain>
        <tissue evidence="1">Leaf</tissue>
    </source>
</reference>
<dbReference type="OrthoDB" id="1937198at2759"/>
<keyword evidence="1" id="KW-0548">Nucleotidyltransferase</keyword>
<name>A0A5B6VFZ8_9ROSI</name>
<protein>
    <submittedName>
        <fullName evidence="1">Reverse transcriptase</fullName>
    </submittedName>
</protein>
<comment type="caution">
    <text evidence="1">The sequence shown here is derived from an EMBL/GenBank/DDBJ whole genome shotgun (WGS) entry which is preliminary data.</text>
</comment>
<gene>
    <name evidence="1" type="ORF">EPI10_003081</name>
</gene>
<dbReference type="EMBL" id="SMMG02000007">
    <property type="protein sequence ID" value="KAA3468129.1"/>
    <property type="molecule type" value="Genomic_DNA"/>
</dbReference>
<dbReference type="GO" id="GO:0003964">
    <property type="term" value="F:RNA-directed DNA polymerase activity"/>
    <property type="evidence" value="ECO:0007669"/>
    <property type="project" value="UniProtKB-KW"/>
</dbReference>
<keyword evidence="1" id="KW-0808">Transferase</keyword>
<dbReference type="InterPro" id="IPR052343">
    <property type="entry name" value="Retrotransposon-Effector_Assoc"/>
</dbReference>
<accession>A0A5B6VFZ8</accession>
<keyword evidence="1" id="KW-0695">RNA-directed DNA polymerase</keyword>
<evidence type="ECO:0000313" key="1">
    <source>
        <dbReference type="EMBL" id="KAA3468129.1"/>
    </source>
</evidence>
<dbReference type="Proteomes" id="UP000325315">
    <property type="component" value="Unassembled WGS sequence"/>
</dbReference>